<feature type="compositionally biased region" description="Basic residues" evidence="1">
    <location>
        <begin position="78"/>
        <end position="88"/>
    </location>
</feature>
<feature type="compositionally biased region" description="Basic residues" evidence="1">
    <location>
        <begin position="98"/>
        <end position="108"/>
    </location>
</feature>
<evidence type="ECO:0000256" key="1">
    <source>
        <dbReference type="SAM" id="MobiDB-lite"/>
    </source>
</evidence>
<gene>
    <name evidence="2" type="ORF">ECRASSUSDP1_LOCUS12931</name>
</gene>
<name>A0AAD1XGH6_EUPCR</name>
<dbReference type="AlphaFoldDB" id="A0AAD1XGH6"/>
<accession>A0AAD1XGH6</accession>
<comment type="caution">
    <text evidence="2">The sequence shown here is derived from an EMBL/GenBank/DDBJ whole genome shotgun (WGS) entry which is preliminary data.</text>
</comment>
<keyword evidence="3" id="KW-1185">Reference proteome</keyword>
<dbReference type="Proteomes" id="UP001295684">
    <property type="component" value="Unassembled WGS sequence"/>
</dbReference>
<organism evidence="2 3">
    <name type="scientific">Euplotes crassus</name>
    <dbReference type="NCBI Taxonomy" id="5936"/>
    <lineage>
        <taxon>Eukaryota</taxon>
        <taxon>Sar</taxon>
        <taxon>Alveolata</taxon>
        <taxon>Ciliophora</taxon>
        <taxon>Intramacronucleata</taxon>
        <taxon>Spirotrichea</taxon>
        <taxon>Hypotrichia</taxon>
        <taxon>Euplotida</taxon>
        <taxon>Euplotidae</taxon>
        <taxon>Moneuplotes</taxon>
    </lineage>
</organism>
<evidence type="ECO:0000313" key="2">
    <source>
        <dbReference type="EMBL" id="CAI2371607.1"/>
    </source>
</evidence>
<proteinExistence type="predicted"/>
<dbReference type="EMBL" id="CAMPGE010012851">
    <property type="protein sequence ID" value="CAI2371607.1"/>
    <property type="molecule type" value="Genomic_DNA"/>
</dbReference>
<feature type="compositionally biased region" description="Basic and acidic residues" evidence="1">
    <location>
        <begin position="18"/>
        <end position="29"/>
    </location>
</feature>
<feature type="region of interest" description="Disordered" evidence="1">
    <location>
        <begin position="18"/>
        <end position="117"/>
    </location>
</feature>
<sequence>MNFYEKYKHLFEEEKPKESLYKTQDHANYPKDPASSSYQYREEYQSIPLPAFKMPPKYPKRHHATKKHEKNSLLPPKPKMRLHQHPHSHQYPTQHHQYPAHHHPHQHHPPQPTFDQPHKKIKRGIIKDSQASQPKYVSFLPKLVNDPRKEVVNGTSHVKLPSIDKTNPNPNPSPVINKIEGHHRRKLRPVKSQQEPRRKNFDKLFSKKPFPYNIFDREENQKVKYSPNVKKIKAIDNEKIRNKCKNELSQLNFGAQNDLSPTDDIIKTLVYNKKEKDTSRGLQKAVEKRIMSKKILVHRRNELKHMLKNVEMFY</sequence>
<evidence type="ECO:0000313" key="3">
    <source>
        <dbReference type="Proteomes" id="UP001295684"/>
    </source>
</evidence>
<protein>
    <submittedName>
        <fullName evidence="2">Uncharacterized protein</fullName>
    </submittedName>
</protein>
<feature type="compositionally biased region" description="Basic residues" evidence="1">
    <location>
        <begin position="58"/>
        <end position="69"/>
    </location>
</feature>
<reference evidence="2" key="1">
    <citation type="submission" date="2023-07" db="EMBL/GenBank/DDBJ databases">
        <authorList>
            <consortium name="AG Swart"/>
            <person name="Singh M."/>
            <person name="Singh A."/>
            <person name="Seah K."/>
            <person name="Emmerich C."/>
        </authorList>
    </citation>
    <scope>NUCLEOTIDE SEQUENCE</scope>
    <source>
        <strain evidence="2">DP1</strain>
    </source>
</reference>